<dbReference type="EMBL" id="JACEIP010000021">
    <property type="protein sequence ID" value="MBA4543766.1"/>
    <property type="molecule type" value="Genomic_DNA"/>
</dbReference>
<dbReference type="SUPFAM" id="SSF51735">
    <property type="entry name" value="NAD(P)-binding Rossmann-fold domains"/>
    <property type="match status" value="1"/>
</dbReference>
<evidence type="ECO:0000256" key="6">
    <source>
        <dbReference type="ARBA" id="ARBA00023027"/>
    </source>
</evidence>
<evidence type="ECO:0000256" key="7">
    <source>
        <dbReference type="ARBA" id="ARBA00023239"/>
    </source>
</evidence>
<proteinExistence type="inferred from homology"/>
<dbReference type="InterPro" id="IPR036291">
    <property type="entry name" value="NAD(P)-bd_dom_sf"/>
</dbReference>
<dbReference type="InterPro" id="IPR016040">
    <property type="entry name" value="NAD(P)-bd_dom"/>
</dbReference>
<sequence>MKQTVLVTGGAGFIGSHYIRHLLHREEAIEVINADALTYSGNPLNLEEVEKDPRYRFVRADLTDRRQVRELFGYKIDFIVHFAAETHVDQSIKSAEPFIRSNVLGTFNLLEEARRAGVQKFVHISTDEVYGSIPAGKAGEDAPLAPSNPYSASKASSDLLCLSYFHTYHFPVVITRCTNNYGPNQYPEKLIPRFIRRLLRSEPLLLYGDGRQERDWLYVGDHCRAIEKVRKAGKCGEIYHIGAEHTVANLEVARRLCELMGKSTSLIQFVEDRPGHDFRYSLDTDKIRRELNWEPSVPFREGLEKTVNWYLSHPEWWESIERRRSERGD</sequence>
<dbReference type="FunFam" id="3.40.50.720:FF:000304">
    <property type="entry name" value="UDP-glucose 4,6-dehydratase"/>
    <property type="match status" value="1"/>
</dbReference>
<protein>
    <recommendedName>
        <fullName evidence="5 8">dTDP-glucose 4,6-dehydratase</fullName>
        <ecNumber evidence="4 8">4.2.1.46</ecNumber>
    </recommendedName>
</protein>
<keyword evidence="6" id="KW-0520">NAD</keyword>
<dbReference type="Gene3D" id="3.40.50.720">
    <property type="entry name" value="NAD(P)-binding Rossmann-like Domain"/>
    <property type="match status" value="1"/>
</dbReference>
<dbReference type="RefSeq" id="WP_033099901.1">
    <property type="nucleotide sequence ID" value="NZ_JACEIP010000021.1"/>
</dbReference>
<name>A0A7W2AIG8_9BACL</name>
<evidence type="ECO:0000256" key="1">
    <source>
        <dbReference type="ARBA" id="ARBA00001539"/>
    </source>
</evidence>
<dbReference type="OrthoDB" id="181047at2"/>
<dbReference type="Proteomes" id="UP000530514">
    <property type="component" value="Unassembled WGS sequence"/>
</dbReference>
<comment type="similarity">
    <text evidence="3 8">Belongs to the NAD(P)-dependent epimerase/dehydratase family. dTDP-glucose dehydratase subfamily.</text>
</comment>
<gene>
    <name evidence="10" type="primary">rfbB</name>
    <name evidence="10" type="ORF">H1164_12785</name>
</gene>
<evidence type="ECO:0000259" key="9">
    <source>
        <dbReference type="Pfam" id="PF16363"/>
    </source>
</evidence>
<evidence type="ECO:0000313" key="11">
    <source>
        <dbReference type="Proteomes" id="UP000530514"/>
    </source>
</evidence>
<dbReference type="GO" id="GO:0008460">
    <property type="term" value="F:dTDP-glucose 4,6-dehydratase activity"/>
    <property type="evidence" value="ECO:0007669"/>
    <property type="project" value="UniProtKB-EC"/>
</dbReference>
<evidence type="ECO:0000256" key="3">
    <source>
        <dbReference type="ARBA" id="ARBA00008178"/>
    </source>
</evidence>
<dbReference type="GO" id="GO:0009225">
    <property type="term" value="P:nucleotide-sugar metabolic process"/>
    <property type="evidence" value="ECO:0007669"/>
    <property type="project" value="InterPro"/>
</dbReference>
<dbReference type="Gene3D" id="3.90.25.10">
    <property type="entry name" value="UDP-galactose 4-epimerase, domain 1"/>
    <property type="match status" value="1"/>
</dbReference>
<dbReference type="CDD" id="cd05246">
    <property type="entry name" value="dTDP_GD_SDR_e"/>
    <property type="match status" value="1"/>
</dbReference>
<feature type="domain" description="NAD(P)-binding" evidence="9">
    <location>
        <begin position="6"/>
        <end position="306"/>
    </location>
</feature>
<comment type="catalytic activity">
    <reaction evidence="1 8">
        <text>dTDP-alpha-D-glucose = dTDP-4-dehydro-6-deoxy-alpha-D-glucose + H2O</text>
        <dbReference type="Rhea" id="RHEA:17221"/>
        <dbReference type="ChEBI" id="CHEBI:15377"/>
        <dbReference type="ChEBI" id="CHEBI:57477"/>
        <dbReference type="ChEBI" id="CHEBI:57649"/>
        <dbReference type="EC" id="4.2.1.46"/>
    </reaction>
</comment>
<keyword evidence="7 8" id="KW-0456">Lyase</keyword>
<accession>A0A7W2AIG8</accession>
<evidence type="ECO:0000256" key="4">
    <source>
        <dbReference type="ARBA" id="ARBA00011990"/>
    </source>
</evidence>
<evidence type="ECO:0000313" key="10">
    <source>
        <dbReference type="EMBL" id="MBA4543766.1"/>
    </source>
</evidence>
<organism evidence="10 11">
    <name type="scientific">Thermoactinomyces daqus</name>
    <dbReference type="NCBI Taxonomy" id="1329516"/>
    <lineage>
        <taxon>Bacteria</taxon>
        <taxon>Bacillati</taxon>
        <taxon>Bacillota</taxon>
        <taxon>Bacilli</taxon>
        <taxon>Bacillales</taxon>
        <taxon>Thermoactinomycetaceae</taxon>
        <taxon>Thermoactinomyces</taxon>
    </lineage>
</organism>
<reference evidence="10 11" key="1">
    <citation type="submission" date="2020-07" db="EMBL/GenBank/DDBJ databases">
        <authorList>
            <person name="Feng H."/>
        </authorList>
    </citation>
    <scope>NUCLEOTIDE SEQUENCE [LARGE SCALE GENOMIC DNA]</scope>
    <source>
        <strain evidence="11">s-11</strain>
    </source>
</reference>
<comment type="caution">
    <text evidence="10">The sequence shown here is derived from an EMBL/GenBank/DDBJ whole genome shotgun (WGS) entry which is preliminary data.</text>
</comment>
<keyword evidence="11" id="KW-1185">Reference proteome</keyword>
<dbReference type="Pfam" id="PF16363">
    <property type="entry name" value="GDP_Man_Dehyd"/>
    <property type="match status" value="1"/>
</dbReference>
<dbReference type="AlphaFoldDB" id="A0A7W2AIG8"/>
<dbReference type="EC" id="4.2.1.46" evidence="4 8"/>
<dbReference type="PANTHER" id="PTHR43000">
    <property type="entry name" value="DTDP-D-GLUCOSE 4,6-DEHYDRATASE-RELATED"/>
    <property type="match status" value="1"/>
</dbReference>
<evidence type="ECO:0000256" key="2">
    <source>
        <dbReference type="ARBA" id="ARBA00001911"/>
    </source>
</evidence>
<dbReference type="NCBIfam" id="TIGR01181">
    <property type="entry name" value="dTDP_gluc_dehyt"/>
    <property type="match status" value="1"/>
</dbReference>
<evidence type="ECO:0000256" key="5">
    <source>
        <dbReference type="ARBA" id="ARBA00016977"/>
    </source>
</evidence>
<comment type="cofactor">
    <cofactor evidence="2 8">
        <name>NAD(+)</name>
        <dbReference type="ChEBI" id="CHEBI:57540"/>
    </cofactor>
</comment>
<evidence type="ECO:0000256" key="8">
    <source>
        <dbReference type="RuleBase" id="RU004473"/>
    </source>
</evidence>
<dbReference type="InterPro" id="IPR005888">
    <property type="entry name" value="dTDP_Gluc_deHydtase"/>
</dbReference>